<dbReference type="GO" id="GO:0004113">
    <property type="term" value="F:2',3'-cyclic-nucleotide 3'-phosphodiesterase activity"/>
    <property type="evidence" value="ECO:0007669"/>
    <property type="project" value="TreeGrafter"/>
</dbReference>
<feature type="binding site" evidence="2">
    <location>
        <position position="8"/>
    </location>
    <ligand>
        <name>Fe cation</name>
        <dbReference type="ChEBI" id="CHEBI:24875"/>
        <label>1</label>
    </ligand>
</feature>
<feature type="binding site" evidence="2">
    <location>
        <position position="39"/>
    </location>
    <ligand>
        <name>Fe cation</name>
        <dbReference type="ChEBI" id="CHEBI:24875"/>
        <label>2</label>
    </ligand>
</feature>
<dbReference type="Gene3D" id="3.60.21.10">
    <property type="match status" value="1"/>
</dbReference>
<dbReference type="EMBL" id="QRDW01000005">
    <property type="protein sequence ID" value="RED49776.1"/>
    <property type="molecule type" value="Genomic_DNA"/>
</dbReference>
<feature type="binding site" evidence="2">
    <location>
        <position position="181"/>
    </location>
    <ligand>
        <name>Fe cation</name>
        <dbReference type="ChEBI" id="CHEBI:24875"/>
        <label>1</label>
    </ligand>
</feature>
<dbReference type="PANTHER" id="PTHR36303">
    <property type="entry name" value="2',3'-CYCLIC-NUCLEOTIDE 2'-PHOSPHODIESTERASE"/>
    <property type="match status" value="1"/>
</dbReference>
<dbReference type="NCBIfam" id="TIGR00282">
    <property type="entry name" value="TIGR00282 family metallophosphoesterase"/>
    <property type="match status" value="1"/>
</dbReference>
<gene>
    <name evidence="3" type="ORF">DFP90_105148</name>
</gene>
<evidence type="ECO:0000313" key="4">
    <source>
        <dbReference type="Proteomes" id="UP000256845"/>
    </source>
</evidence>
<proteinExistence type="predicted"/>
<feature type="binding site" evidence="2">
    <location>
        <position position="40"/>
    </location>
    <ligand>
        <name>Fe cation</name>
        <dbReference type="ChEBI" id="CHEBI:24875"/>
        <label>1</label>
    </ligand>
</feature>
<evidence type="ECO:0000256" key="2">
    <source>
        <dbReference type="PIRSR" id="PIRSR004789-51"/>
    </source>
</evidence>
<dbReference type="PIRSF" id="PIRSF004789">
    <property type="entry name" value="DR1281"/>
    <property type="match status" value="1"/>
</dbReference>
<name>A0A3D9HLK6_9PROT</name>
<dbReference type="Pfam" id="PF13277">
    <property type="entry name" value="YmdB"/>
    <property type="match status" value="1"/>
</dbReference>
<dbReference type="InterPro" id="IPR005235">
    <property type="entry name" value="YmdB-like"/>
</dbReference>
<dbReference type="GO" id="GO:0046872">
    <property type="term" value="F:metal ion binding"/>
    <property type="evidence" value="ECO:0007669"/>
    <property type="project" value="UniProtKB-KW"/>
</dbReference>
<evidence type="ECO:0008006" key="5">
    <source>
        <dbReference type="Google" id="ProtNLM"/>
    </source>
</evidence>
<protein>
    <recommendedName>
        <fullName evidence="5">Capsule synthesis protein CapA domain-containing protein</fullName>
    </recommendedName>
</protein>
<dbReference type="Proteomes" id="UP000256845">
    <property type="component" value="Unassembled WGS sequence"/>
</dbReference>
<sequence length="273" mass="29135">MKLLFLGDIVAKPGRTVVLENLPRLRDQLKLDMVVANTENAAHGFGLTGKICDELFDAGIDVMTTGNHVYDKAEIIPYMEQDGRVIRPDNYPAGAPGKGSVLYDSPSGHRVLVVNVMGRVFMEPLDNPFASLDRLVPPGTPGDNGLDAVLVDVHAEATSEKYVVGHYCDGRASLVVGTHTHVPTADYQILPGGTGYQTDAGMCGTYDSVIGMNKEDTVERSSGRIPKPRLTPAEGEATLCGVLVETDPKTGLALSISPLRVGGRLRAAWPEGV</sequence>
<reference evidence="3 4" key="1">
    <citation type="submission" date="2018-07" db="EMBL/GenBank/DDBJ databases">
        <title>Genomic Encyclopedia of Type Strains, Phase III (KMG-III): the genomes of soil and plant-associated and newly described type strains.</title>
        <authorList>
            <person name="Whitman W."/>
        </authorList>
    </citation>
    <scope>NUCLEOTIDE SEQUENCE [LARGE SCALE GENOMIC DNA]</scope>
    <source>
        <strain evidence="3 4">CECT 8488</strain>
    </source>
</reference>
<dbReference type="OrthoDB" id="9801109at2"/>
<accession>A0A3D9HLK6</accession>
<dbReference type="InterPro" id="IPR029052">
    <property type="entry name" value="Metallo-depent_PP-like"/>
</dbReference>
<dbReference type="CDD" id="cd07382">
    <property type="entry name" value="MPP_DR1281"/>
    <property type="match status" value="1"/>
</dbReference>
<dbReference type="RefSeq" id="WP_115937028.1">
    <property type="nucleotide sequence ID" value="NZ_QRDW01000005.1"/>
</dbReference>
<feature type="binding site" evidence="2">
    <location>
        <position position="154"/>
    </location>
    <ligand>
        <name>Fe cation</name>
        <dbReference type="ChEBI" id="CHEBI:24875"/>
        <label>2</label>
    </ligand>
</feature>
<dbReference type="SUPFAM" id="SSF56300">
    <property type="entry name" value="Metallo-dependent phosphatases"/>
    <property type="match status" value="1"/>
</dbReference>
<feature type="active site" description="Proton donor" evidence="1">
    <location>
        <position position="68"/>
    </location>
</feature>
<dbReference type="PANTHER" id="PTHR36303:SF1">
    <property type="entry name" value="2',3'-CYCLIC-NUCLEOTIDE 2'-PHOSPHODIESTERASE"/>
    <property type="match status" value="1"/>
</dbReference>
<feature type="binding site" evidence="2">
    <location>
        <position position="39"/>
    </location>
    <ligand>
        <name>Fe cation</name>
        <dbReference type="ChEBI" id="CHEBI:24875"/>
        <label>1</label>
    </ligand>
</feature>
<dbReference type="AlphaFoldDB" id="A0A3D9HLK6"/>
<feature type="binding site" evidence="2">
    <location>
        <position position="67"/>
    </location>
    <ligand>
        <name>Fe cation</name>
        <dbReference type="ChEBI" id="CHEBI:24875"/>
        <label>2</label>
    </ligand>
</feature>
<evidence type="ECO:0000313" key="3">
    <source>
        <dbReference type="EMBL" id="RED49776.1"/>
    </source>
</evidence>
<feature type="binding site" evidence="2">
    <location>
        <position position="179"/>
    </location>
    <ligand>
        <name>Fe cation</name>
        <dbReference type="ChEBI" id="CHEBI:24875"/>
        <label>2</label>
    </ligand>
</feature>
<organism evidence="3 4">
    <name type="scientific">Aestuariispira insulae</name>
    <dbReference type="NCBI Taxonomy" id="1461337"/>
    <lineage>
        <taxon>Bacteria</taxon>
        <taxon>Pseudomonadati</taxon>
        <taxon>Pseudomonadota</taxon>
        <taxon>Alphaproteobacteria</taxon>
        <taxon>Rhodospirillales</taxon>
        <taxon>Kiloniellaceae</taxon>
        <taxon>Aestuariispira</taxon>
    </lineage>
</organism>
<evidence type="ECO:0000256" key="1">
    <source>
        <dbReference type="PIRSR" id="PIRSR004789-50"/>
    </source>
</evidence>
<keyword evidence="4" id="KW-1185">Reference proteome</keyword>
<keyword evidence="2" id="KW-0479">Metal-binding</keyword>
<comment type="caution">
    <text evidence="3">The sequence shown here is derived from an EMBL/GenBank/DDBJ whole genome shotgun (WGS) entry which is preliminary data.</text>
</comment>